<proteinExistence type="inferred from homology"/>
<dbReference type="Pfam" id="PF02417">
    <property type="entry name" value="Chromate_transp"/>
    <property type="match status" value="2"/>
</dbReference>
<dbReference type="PANTHER" id="PTHR33567:SF3">
    <property type="entry name" value="CHROMATE ION TRANSPORTER (EUROFUNG)"/>
    <property type="match status" value="1"/>
</dbReference>
<feature type="transmembrane region" description="Helical" evidence="7">
    <location>
        <begin position="179"/>
        <end position="206"/>
    </location>
</feature>
<evidence type="ECO:0000256" key="2">
    <source>
        <dbReference type="ARBA" id="ARBA00005262"/>
    </source>
</evidence>
<keyword evidence="5 7" id="KW-1133">Transmembrane helix</keyword>
<feature type="transmembrane region" description="Helical" evidence="7">
    <location>
        <begin position="429"/>
        <end position="445"/>
    </location>
</feature>
<feature type="transmembrane region" description="Helical" evidence="7">
    <location>
        <begin position="395"/>
        <end position="417"/>
    </location>
</feature>
<feature type="transmembrane region" description="Helical" evidence="7">
    <location>
        <begin position="247"/>
        <end position="266"/>
    </location>
</feature>
<dbReference type="EMBL" id="SHKP01000004">
    <property type="protein sequence ID" value="RZU03111.1"/>
    <property type="molecule type" value="Genomic_DNA"/>
</dbReference>
<dbReference type="InterPro" id="IPR014047">
    <property type="entry name" value="Chr_Tranpt_l_chain"/>
</dbReference>
<name>A0A4Q7W1J3_9BURK</name>
<keyword evidence="6 7" id="KW-0472">Membrane</keyword>
<evidence type="ECO:0000313" key="8">
    <source>
        <dbReference type="EMBL" id="RZU03111.1"/>
    </source>
</evidence>
<feature type="transmembrane region" description="Helical" evidence="7">
    <location>
        <begin position="278"/>
        <end position="296"/>
    </location>
</feature>
<keyword evidence="4 7" id="KW-0812">Transmembrane</keyword>
<protein>
    <submittedName>
        <fullName evidence="8">Chromate transporter</fullName>
    </submittedName>
</protein>
<evidence type="ECO:0000256" key="7">
    <source>
        <dbReference type="SAM" id="Phobius"/>
    </source>
</evidence>
<feature type="transmembrane region" description="Helical" evidence="7">
    <location>
        <begin position="115"/>
        <end position="136"/>
    </location>
</feature>
<dbReference type="GO" id="GO:0015109">
    <property type="term" value="F:chromate transmembrane transporter activity"/>
    <property type="evidence" value="ECO:0007669"/>
    <property type="project" value="InterPro"/>
</dbReference>
<dbReference type="PIRSF" id="PIRSF004810">
    <property type="entry name" value="ChrA"/>
    <property type="match status" value="1"/>
</dbReference>
<evidence type="ECO:0000313" key="9">
    <source>
        <dbReference type="Proteomes" id="UP000293671"/>
    </source>
</evidence>
<feature type="transmembrane region" description="Helical" evidence="7">
    <location>
        <begin position="451"/>
        <end position="469"/>
    </location>
</feature>
<reference evidence="8 9" key="1">
    <citation type="submission" date="2019-02" db="EMBL/GenBank/DDBJ databases">
        <title>Genomic Encyclopedia of Type Strains, Phase IV (KMG-IV): sequencing the most valuable type-strain genomes for metagenomic binning, comparative biology and taxonomic classification.</title>
        <authorList>
            <person name="Goeker M."/>
        </authorList>
    </citation>
    <scope>NUCLEOTIDE SEQUENCE [LARGE SCALE GENOMIC DNA]</scope>
    <source>
        <strain evidence="8 9">DSM 19570</strain>
    </source>
</reference>
<dbReference type="AlphaFoldDB" id="A0A4Q7W1J3"/>
<evidence type="ECO:0000256" key="1">
    <source>
        <dbReference type="ARBA" id="ARBA00004651"/>
    </source>
</evidence>
<evidence type="ECO:0000256" key="5">
    <source>
        <dbReference type="ARBA" id="ARBA00022989"/>
    </source>
</evidence>
<evidence type="ECO:0000256" key="6">
    <source>
        <dbReference type="ARBA" id="ARBA00023136"/>
    </source>
</evidence>
<evidence type="ECO:0000256" key="3">
    <source>
        <dbReference type="ARBA" id="ARBA00022475"/>
    </source>
</evidence>
<dbReference type="InterPro" id="IPR003370">
    <property type="entry name" value="Chromate_transpt"/>
</dbReference>
<gene>
    <name evidence="8" type="ORF">EV670_1144</name>
</gene>
<keyword evidence="9" id="KW-1185">Reference proteome</keyword>
<comment type="subcellular location">
    <subcellularLocation>
        <location evidence="1">Cell membrane</location>
        <topology evidence="1">Multi-pass membrane protein</topology>
    </subcellularLocation>
</comment>
<evidence type="ECO:0000256" key="4">
    <source>
        <dbReference type="ARBA" id="ARBA00022692"/>
    </source>
</evidence>
<keyword evidence="3" id="KW-1003">Cell membrane</keyword>
<organism evidence="8 9">
    <name type="scientific">Rivibacter subsaxonicus</name>
    <dbReference type="NCBI Taxonomy" id="457575"/>
    <lineage>
        <taxon>Bacteria</taxon>
        <taxon>Pseudomonadati</taxon>
        <taxon>Pseudomonadota</taxon>
        <taxon>Betaproteobacteria</taxon>
        <taxon>Burkholderiales</taxon>
        <taxon>Rivibacter</taxon>
    </lineage>
</organism>
<dbReference type="PANTHER" id="PTHR33567">
    <property type="entry name" value="CHROMATE ION TRANSPORTER (EUROFUNG)"/>
    <property type="match status" value="1"/>
</dbReference>
<accession>A0A4Q7W1J3</accession>
<feature type="transmembrane region" description="Helical" evidence="7">
    <location>
        <begin position="316"/>
        <end position="339"/>
    </location>
</feature>
<comment type="similarity">
    <text evidence="2">Belongs to the chromate ion transporter (CHR) (TC 2.A.51) family.</text>
</comment>
<sequence length="470" mass="49709">MGAWKHIQPCCRIARRRWHDAARMPIDPVAPTATPPVAPTLREALGFWGKLGFISFGGPAGQIALMHAELVERRRWLSEGRFLHALNYCMLLPGPEAQQLATYTGWLMHGTRGGIAAGLLFILPALLLMIGLGWAYMVFGGHPLARDLLYGVQPAVVALVAQAGWRLGSRTLKTRLHRAIALGSLLAVALETPFPLVLLAAAVLGIGLDRAPTTETHASVAPAALHPRAWIDDDTPPPAQAAHRLRALWVFGGGGLVLGVVAYALLLASDHVLLSSMAWFFTKAALLTFGGAYAVLPYVMQAAVEVHGWVTTPQMITALALGESTPGPLIMIVSFVGFLGGWQQPMLGTPLASGVAAALVASFFTFLPSFVFILAGAPWVEATRGLPRLAAPLRAISAAVVGVIVQLGLVLALHVLWPDAGLRGRLAGLEWPALLIGTGAALALLRWRLGVIPVLAGSALLGLLVQSLAR</sequence>
<comment type="caution">
    <text evidence="8">The sequence shown here is derived from an EMBL/GenBank/DDBJ whole genome shotgun (WGS) entry which is preliminary data.</text>
</comment>
<feature type="transmembrane region" description="Helical" evidence="7">
    <location>
        <begin position="148"/>
        <end position="167"/>
    </location>
</feature>
<feature type="transmembrane region" description="Helical" evidence="7">
    <location>
        <begin position="351"/>
        <end position="375"/>
    </location>
</feature>
<dbReference type="Proteomes" id="UP000293671">
    <property type="component" value="Unassembled WGS sequence"/>
</dbReference>
<dbReference type="GO" id="GO:0005886">
    <property type="term" value="C:plasma membrane"/>
    <property type="evidence" value="ECO:0007669"/>
    <property type="project" value="UniProtKB-SubCell"/>
</dbReference>
<dbReference type="NCBIfam" id="TIGR00937">
    <property type="entry name" value="2A51"/>
    <property type="match status" value="1"/>
</dbReference>